<organism evidence="2 3">
    <name type="scientific">Blautia faecis</name>
    <dbReference type="NCBI Taxonomy" id="871665"/>
    <lineage>
        <taxon>Bacteria</taxon>
        <taxon>Bacillati</taxon>
        <taxon>Bacillota</taxon>
        <taxon>Clostridia</taxon>
        <taxon>Lachnospirales</taxon>
        <taxon>Lachnospiraceae</taxon>
        <taxon>Blautia</taxon>
    </lineage>
</organism>
<reference evidence="2 3" key="1">
    <citation type="journal article" date="2020" name="Cell Host Microbe">
        <title>Functional and Genomic Variation between Human-Derived Isolates of Lachnospiraceae Reveals Inter- and Intra-Species Diversity.</title>
        <authorList>
            <person name="Sorbara M.T."/>
            <person name="Littmann E.R."/>
            <person name="Fontana E."/>
            <person name="Moody T.U."/>
            <person name="Kohout C.E."/>
            <person name="Gjonbalaj M."/>
            <person name="Eaton V."/>
            <person name="Seok R."/>
            <person name="Leiner I.M."/>
            <person name="Pamer E.G."/>
        </authorList>
    </citation>
    <scope>NUCLEOTIDE SEQUENCE [LARGE SCALE GENOMIC DNA]</scope>
    <source>
        <strain evidence="2 3">MSK.17.74</strain>
    </source>
</reference>
<name>A0ABX2H281_9FIRM</name>
<dbReference type="Pfam" id="PF04760">
    <property type="entry name" value="IF2_N"/>
    <property type="match status" value="1"/>
</dbReference>
<dbReference type="RefSeq" id="WP_173769260.1">
    <property type="nucleotide sequence ID" value="NZ_JAAITS010000004.1"/>
</dbReference>
<comment type="caution">
    <text evidence="2">The sequence shown here is derived from an EMBL/GenBank/DDBJ whole genome shotgun (WGS) entry which is preliminary data.</text>
</comment>
<protein>
    <recommendedName>
        <fullName evidence="1">Translation initiation factor IF-2 N-terminal domain-containing protein</fullName>
    </recommendedName>
</protein>
<gene>
    <name evidence="2" type="ORF">G5B17_02205</name>
</gene>
<dbReference type="Proteomes" id="UP001644719">
    <property type="component" value="Unassembled WGS sequence"/>
</dbReference>
<sequence>MKVFELAKEIGVPSSDVVALLKENEVPVKNHMTPLSDEAIEMVRANYITVPDEPEKVEVKEPKKVVKTDADYRPEEMIPCRSLFAGVLLFTGDHTHMTYAFNGAGDRRNIEYQDLKAAMLQHKGSIFDPDIIIEDENLINDEHWFEVKEVYENMFNEKDIEKVMNLPYRDFEKAFIQLPITAKKRIITTYATQMENGTFEQWNKAKIIDKVCGTRFDLKM</sequence>
<feature type="domain" description="Translation initiation factor IF-2 N-terminal" evidence="1">
    <location>
        <begin position="1"/>
        <end position="45"/>
    </location>
</feature>
<dbReference type="InterPro" id="IPR006847">
    <property type="entry name" value="IF2_N"/>
</dbReference>
<dbReference type="Gene3D" id="1.10.10.2480">
    <property type="match status" value="1"/>
</dbReference>
<evidence type="ECO:0000259" key="1">
    <source>
        <dbReference type="Pfam" id="PF04760"/>
    </source>
</evidence>
<accession>A0ABX2H281</accession>
<evidence type="ECO:0000313" key="2">
    <source>
        <dbReference type="EMBL" id="NSG84271.1"/>
    </source>
</evidence>
<keyword evidence="3" id="KW-1185">Reference proteome</keyword>
<proteinExistence type="predicted"/>
<dbReference type="EMBL" id="JAAITS010000004">
    <property type="protein sequence ID" value="NSG84271.1"/>
    <property type="molecule type" value="Genomic_DNA"/>
</dbReference>
<evidence type="ECO:0000313" key="3">
    <source>
        <dbReference type="Proteomes" id="UP001644719"/>
    </source>
</evidence>